<name>A0A8S1TDG8_9CILI</name>
<reference evidence="1" key="1">
    <citation type="submission" date="2021-01" db="EMBL/GenBank/DDBJ databases">
        <authorList>
            <consortium name="Genoscope - CEA"/>
            <person name="William W."/>
        </authorList>
    </citation>
    <scope>NUCLEOTIDE SEQUENCE</scope>
</reference>
<protein>
    <submittedName>
        <fullName evidence="1">Uncharacterized protein</fullName>
    </submittedName>
</protein>
<proteinExistence type="predicted"/>
<evidence type="ECO:0000313" key="2">
    <source>
        <dbReference type="Proteomes" id="UP000689195"/>
    </source>
</evidence>
<accession>A0A8S1TDG8</accession>
<sequence length="97" mass="11448">MSSKVHSLNSLMTRSIIPSEQINERVDINQQDGNIIIVNKPLNFILKSSLKKEKKGNQQKLRVLRFAQPIKQIYIVENWKKYNHSFEEEKETCCKLF</sequence>
<comment type="caution">
    <text evidence="1">The sequence shown here is derived from an EMBL/GenBank/DDBJ whole genome shotgun (WGS) entry which is preliminary data.</text>
</comment>
<organism evidence="1 2">
    <name type="scientific">Paramecium pentaurelia</name>
    <dbReference type="NCBI Taxonomy" id="43138"/>
    <lineage>
        <taxon>Eukaryota</taxon>
        <taxon>Sar</taxon>
        <taxon>Alveolata</taxon>
        <taxon>Ciliophora</taxon>
        <taxon>Intramacronucleata</taxon>
        <taxon>Oligohymenophorea</taxon>
        <taxon>Peniculida</taxon>
        <taxon>Parameciidae</taxon>
        <taxon>Paramecium</taxon>
    </lineage>
</organism>
<dbReference type="OrthoDB" id="296379at2759"/>
<gene>
    <name evidence="1" type="ORF">PPENT_87.1.T0220304</name>
</gene>
<dbReference type="Proteomes" id="UP000689195">
    <property type="component" value="Unassembled WGS sequence"/>
</dbReference>
<keyword evidence="2" id="KW-1185">Reference proteome</keyword>
<evidence type="ECO:0000313" key="1">
    <source>
        <dbReference type="EMBL" id="CAD8152151.1"/>
    </source>
</evidence>
<dbReference type="AlphaFoldDB" id="A0A8S1TDG8"/>
<dbReference type="EMBL" id="CAJJDO010000022">
    <property type="protein sequence ID" value="CAD8152151.1"/>
    <property type="molecule type" value="Genomic_DNA"/>
</dbReference>